<comment type="similarity">
    <text evidence="7">Belongs to the binding-protein-dependent transport system permease family.</text>
</comment>
<keyword evidence="3" id="KW-1003">Cell membrane</keyword>
<name>A0A1X7L595_9BACL</name>
<feature type="transmembrane region" description="Helical" evidence="7">
    <location>
        <begin position="79"/>
        <end position="99"/>
    </location>
</feature>
<evidence type="ECO:0000256" key="2">
    <source>
        <dbReference type="ARBA" id="ARBA00022448"/>
    </source>
</evidence>
<dbReference type="Gene3D" id="1.10.3720.10">
    <property type="entry name" value="MetI-like"/>
    <property type="match status" value="1"/>
</dbReference>
<dbReference type="InterPro" id="IPR035906">
    <property type="entry name" value="MetI-like_sf"/>
</dbReference>
<accession>A0A1X7L595</accession>
<sequence>MLKPATHGDRWFTVINGTLLIIFALVTILPIIHVFAMSFATVEETLSGKFILWPSEWTTEAYKYIFDTGVFFLSLKNTVWITVVGTFINVVVTALLAYVCSRPQFSARRVIMFLVLFTMLFGGGMIPTYLVVKGTGLINSLWALILPGAVSAFNMLVMRDFFESLPEELIESARIDGCGDLRILWRIVMPLSLPILATFTLFYAVGNWNQYFSAILYLNDPDKWPLQILLRQVVLVGQADIYANLDPTVPIPPSLSIQMATVVLASFPIVVLYPFLQRYFVQGLTLGAVKG</sequence>
<dbReference type="RefSeq" id="WP_085495242.1">
    <property type="nucleotide sequence ID" value="NZ_FXAZ01000004.1"/>
</dbReference>
<evidence type="ECO:0000256" key="1">
    <source>
        <dbReference type="ARBA" id="ARBA00004651"/>
    </source>
</evidence>
<dbReference type="Proteomes" id="UP000193834">
    <property type="component" value="Unassembled WGS sequence"/>
</dbReference>
<dbReference type="EMBL" id="FXAZ01000004">
    <property type="protein sequence ID" value="SMG48412.1"/>
    <property type="molecule type" value="Genomic_DNA"/>
</dbReference>
<dbReference type="STRING" id="1852522.SAMN06295960_2934"/>
<proteinExistence type="inferred from homology"/>
<dbReference type="OrthoDB" id="9810086at2"/>
<evidence type="ECO:0000256" key="4">
    <source>
        <dbReference type="ARBA" id="ARBA00022692"/>
    </source>
</evidence>
<evidence type="ECO:0000256" key="6">
    <source>
        <dbReference type="ARBA" id="ARBA00023136"/>
    </source>
</evidence>
<evidence type="ECO:0000256" key="3">
    <source>
        <dbReference type="ARBA" id="ARBA00022475"/>
    </source>
</evidence>
<dbReference type="GO" id="GO:0005886">
    <property type="term" value="C:plasma membrane"/>
    <property type="evidence" value="ECO:0007669"/>
    <property type="project" value="UniProtKB-SubCell"/>
</dbReference>
<dbReference type="PANTHER" id="PTHR43744">
    <property type="entry name" value="ABC TRANSPORTER PERMEASE PROTEIN MG189-RELATED-RELATED"/>
    <property type="match status" value="1"/>
</dbReference>
<evidence type="ECO:0000256" key="7">
    <source>
        <dbReference type="RuleBase" id="RU363032"/>
    </source>
</evidence>
<keyword evidence="2 7" id="KW-0813">Transport</keyword>
<feature type="transmembrane region" description="Helical" evidence="7">
    <location>
        <begin position="12"/>
        <end position="36"/>
    </location>
</feature>
<feature type="transmembrane region" description="Helical" evidence="7">
    <location>
        <begin position="183"/>
        <end position="205"/>
    </location>
</feature>
<dbReference type="GO" id="GO:0055085">
    <property type="term" value="P:transmembrane transport"/>
    <property type="evidence" value="ECO:0007669"/>
    <property type="project" value="InterPro"/>
</dbReference>
<dbReference type="SUPFAM" id="SSF161098">
    <property type="entry name" value="MetI-like"/>
    <property type="match status" value="1"/>
</dbReference>
<evidence type="ECO:0000256" key="5">
    <source>
        <dbReference type="ARBA" id="ARBA00022989"/>
    </source>
</evidence>
<feature type="transmembrane region" description="Helical" evidence="7">
    <location>
        <begin position="111"/>
        <end position="130"/>
    </location>
</feature>
<dbReference type="PROSITE" id="PS50928">
    <property type="entry name" value="ABC_TM1"/>
    <property type="match status" value="1"/>
</dbReference>
<dbReference type="InterPro" id="IPR000515">
    <property type="entry name" value="MetI-like"/>
</dbReference>
<organism evidence="8 9">
    <name type="scientific">Paenibacillus aquistagni</name>
    <dbReference type="NCBI Taxonomy" id="1852522"/>
    <lineage>
        <taxon>Bacteria</taxon>
        <taxon>Bacillati</taxon>
        <taxon>Bacillota</taxon>
        <taxon>Bacilli</taxon>
        <taxon>Bacillales</taxon>
        <taxon>Paenibacillaceae</taxon>
        <taxon>Paenibacillus</taxon>
    </lineage>
</organism>
<reference evidence="8 9" key="1">
    <citation type="submission" date="2017-04" db="EMBL/GenBank/DDBJ databases">
        <authorList>
            <person name="Afonso C.L."/>
            <person name="Miller P.J."/>
            <person name="Scott M.A."/>
            <person name="Spackman E."/>
            <person name="Goraichik I."/>
            <person name="Dimitrov K.M."/>
            <person name="Suarez D.L."/>
            <person name="Swayne D.E."/>
        </authorList>
    </citation>
    <scope>NUCLEOTIDE SEQUENCE [LARGE SCALE GENOMIC DNA]</scope>
    <source>
        <strain evidence="8 9">11</strain>
    </source>
</reference>
<evidence type="ECO:0000313" key="8">
    <source>
        <dbReference type="EMBL" id="SMG48412.1"/>
    </source>
</evidence>
<evidence type="ECO:0000313" key="9">
    <source>
        <dbReference type="Proteomes" id="UP000193834"/>
    </source>
</evidence>
<dbReference type="Pfam" id="PF00528">
    <property type="entry name" value="BPD_transp_1"/>
    <property type="match status" value="1"/>
</dbReference>
<feature type="transmembrane region" description="Helical" evidence="7">
    <location>
        <begin position="255"/>
        <end position="276"/>
    </location>
</feature>
<keyword evidence="4 7" id="KW-0812">Transmembrane</keyword>
<dbReference type="CDD" id="cd06261">
    <property type="entry name" value="TM_PBP2"/>
    <property type="match status" value="1"/>
</dbReference>
<dbReference type="AlphaFoldDB" id="A0A1X7L595"/>
<comment type="subcellular location">
    <subcellularLocation>
        <location evidence="1 7">Cell membrane</location>
        <topology evidence="1 7">Multi-pass membrane protein</topology>
    </subcellularLocation>
</comment>
<keyword evidence="6 7" id="KW-0472">Membrane</keyword>
<keyword evidence="5 7" id="KW-1133">Transmembrane helix</keyword>
<keyword evidence="9" id="KW-1185">Reference proteome</keyword>
<feature type="transmembrane region" description="Helical" evidence="7">
    <location>
        <begin position="142"/>
        <end position="162"/>
    </location>
</feature>
<dbReference type="PANTHER" id="PTHR43744:SF9">
    <property type="entry name" value="POLYGALACTURONAN_RHAMNOGALACTURONAN TRANSPORT SYSTEM PERMEASE PROTEIN YTCP"/>
    <property type="match status" value="1"/>
</dbReference>
<gene>
    <name evidence="8" type="ORF">SAMN06295960_2934</name>
</gene>
<protein>
    <submittedName>
        <fullName evidence="8">Carbohydrate ABC transporter membrane protein 2, CUT1 family</fullName>
    </submittedName>
</protein>